<proteinExistence type="predicted"/>
<sequence length="89" mass="10186">MVFFCALLIETKQCYLTTAVQFHSDASIFTLSFKVEDVEDEQFDPSPPIAQQIPTPHYHLVSLFEVPQYAVFTSSFRFVQPPTRAPPVF</sequence>
<dbReference type="STRING" id="1656094.BFC18_06065"/>
<keyword evidence="2" id="KW-1185">Reference proteome</keyword>
<name>A0A1E7ZDX9_9ALTE</name>
<gene>
    <name evidence="1" type="ORF">BFC18_06065</name>
</gene>
<dbReference type="AlphaFoldDB" id="A0A1E7ZDX9"/>
<dbReference type="Proteomes" id="UP000175691">
    <property type="component" value="Unassembled WGS sequence"/>
</dbReference>
<dbReference type="EMBL" id="MDHN01000010">
    <property type="protein sequence ID" value="OFC71717.1"/>
    <property type="molecule type" value="Genomic_DNA"/>
</dbReference>
<accession>A0A1E7ZDX9</accession>
<dbReference type="OrthoDB" id="9938092at2"/>
<organism evidence="1 2">
    <name type="scientific">Alteromonas confluentis</name>
    <dbReference type="NCBI Taxonomy" id="1656094"/>
    <lineage>
        <taxon>Bacteria</taxon>
        <taxon>Pseudomonadati</taxon>
        <taxon>Pseudomonadota</taxon>
        <taxon>Gammaproteobacteria</taxon>
        <taxon>Alteromonadales</taxon>
        <taxon>Alteromonadaceae</taxon>
        <taxon>Alteromonas/Salinimonas group</taxon>
        <taxon>Alteromonas</taxon>
    </lineage>
</organism>
<evidence type="ECO:0000313" key="1">
    <source>
        <dbReference type="EMBL" id="OFC71717.1"/>
    </source>
</evidence>
<reference evidence="1 2" key="1">
    <citation type="submission" date="2016-08" db="EMBL/GenBank/DDBJ databases">
        <authorList>
            <person name="Seilhamer J.J."/>
        </authorList>
    </citation>
    <scope>NUCLEOTIDE SEQUENCE [LARGE SCALE GENOMIC DNA]</scope>
    <source>
        <strain evidence="1 2">KCTC 42603</strain>
    </source>
</reference>
<comment type="caution">
    <text evidence="1">The sequence shown here is derived from an EMBL/GenBank/DDBJ whole genome shotgun (WGS) entry which is preliminary data.</text>
</comment>
<evidence type="ECO:0000313" key="2">
    <source>
        <dbReference type="Proteomes" id="UP000175691"/>
    </source>
</evidence>
<protein>
    <submittedName>
        <fullName evidence="1">Uncharacterized protein</fullName>
    </submittedName>
</protein>